<keyword evidence="3 5" id="KW-1133">Transmembrane helix</keyword>
<dbReference type="Proteomes" id="UP000002892">
    <property type="component" value="Chromosome"/>
</dbReference>
<feature type="transmembrane region" description="Helical" evidence="5">
    <location>
        <begin position="17"/>
        <end position="35"/>
    </location>
</feature>
<feature type="transmembrane region" description="Helical" evidence="5">
    <location>
        <begin position="47"/>
        <end position="73"/>
    </location>
</feature>
<dbReference type="AlphaFoldDB" id="I4DBK7"/>
<feature type="transmembrane region" description="Helical" evidence="5">
    <location>
        <begin position="200"/>
        <end position="219"/>
    </location>
</feature>
<organism evidence="7 8">
    <name type="scientific">Desulfosporosinus acidiphilus (strain DSM 22704 / JCM 16185 / SJ4)</name>
    <dbReference type="NCBI Taxonomy" id="646529"/>
    <lineage>
        <taxon>Bacteria</taxon>
        <taxon>Bacillati</taxon>
        <taxon>Bacillota</taxon>
        <taxon>Clostridia</taxon>
        <taxon>Eubacteriales</taxon>
        <taxon>Desulfitobacteriaceae</taxon>
        <taxon>Desulfosporosinus</taxon>
    </lineage>
</organism>
<feature type="domain" description="Sodium/calcium exchanger membrane region" evidence="6">
    <location>
        <begin position="201"/>
        <end position="339"/>
    </location>
</feature>
<gene>
    <name evidence="7" type="ordered locus">Desaci_4331</name>
</gene>
<proteinExistence type="predicted"/>
<accession>I4DBK7</accession>
<keyword evidence="4 5" id="KW-0472">Membrane</keyword>
<reference evidence="7 8" key="1">
    <citation type="journal article" date="2012" name="J. Bacteriol.">
        <title>Complete genome sequences of Desulfosporosinus orientis DSM765T, Desulfosporosinus youngiae DSM17734T, Desulfosporosinus meridiei DSM13257T, and Desulfosporosinus acidiphilus DSM22704T.</title>
        <authorList>
            <person name="Pester M."/>
            <person name="Brambilla E."/>
            <person name="Alazard D."/>
            <person name="Rattei T."/>
            <person name="Weinmaier T."/>
            <person name="Han J."/>
            <person name="Lucas S."/>
            <person name="Lapidus A."/>
            <person name="Cheng J.F."/>
            <person name="Goodwin L."/>
            <person name="Pitluck S."/>
            <person name="Peters L."/>
            <person name="Ovchinnikova G."/>
            <person name="Teshima H."/>
            <person name="Detter J.C."/>
            <person name="Han C.S."/>
            <person name="Tapia R."/>
            <person name="Land M.L."/>
            <person name="Hauser L."/>
            <person name="Kyrpides N.C."/>
            <person name="Ivanova N.N."/>
            <person name="Pagani I."/>
            <person name="Huntmann M."/>
            <person name="Wei C.L."/>
            <person name="Davenport K.W."/>
            <person name="Daligault H."/>
            <person name="Chain P.S."/>
            <person name="Chen A."/>
            <person name="Mavromatis K."/>
            <person name="Markowitz V."/>
            <person name="Szeto E."/>
            <person name="Mikhailova N."/>
            <person name="Pati A."/>
            <person name="Wagner M."/>
            <person name="Woyke T."/>
            <person name="Ollivier B."/>
            <person name="Klenk H.P."/>
            <person name="Spring S."/>
            <person name="Loy A."/>
        </authorList>
    </citation>
    <scope>NUCLEOTIDE SEQUENCE [LARGE SCALE GENOMIC DNA]</scope>
    <source>
        <strain evidence="8">DSM 22704 / JCM 16185 / SJ4</strain>
    </source>
</reference>
<dbReference type="InterPro" id="IPR004837">
    <property type="entry name" value="NaCa_Exmemb"/>
</dbReference>
<evidence type="ECO:0000256" key="4">
    <source>
        <dbReference type="ARBA" id="ARBA00023136"/>
    </source>
</evidence>
<dbReference type="KEGG" id="dai:Desaci_4331"/>
<feature type="transmembrane region" description="Helical" evidence="5">
    <location>
        <begin position="295"/>
        <end position="312"/>
    </location>
</feature>
<keyword evidence="8" id="KW-1185">Reference proteome</keyword>
<dbReference type="Gene3D" id="1.20.1420.30">
    <property type="entry name" value="NCX, central ion-binding region"/>
    <property type="match status" value="1"/>
</dbReference>
<evidence type="ECO:0000256" key="2">
    <source>
        <dbReference type="ARBA" id="ARBA00022692"/>
    </source>
</evidence>
<feature type="transmembrane region" description="Helical" evidence="5">
    <location>
        <begin position="154"/>
        <end position="171"/>
    </location>
</feature>
<dbReference type="GO" id="GO:0006874">
    <property type="term" value="P:intracellular calcium ion homeostasis"/>
    <property type="evidence" value="ECO:0007669"/>
    <property type="project" value="TreeGrafter"/>
</dbReference>
<dbReference type="GO" id="GO:0008273">
    <property type="term" value="F:calcium, potassium:sodium antiporter activity"/>
    <property type="evidence" value="ECO:0007669"/>
    <property type="project" value="TreeGrafter"/>
</dbReference>
<evidence type="ECO:0000313" key="7">
    <source>
        <dbReference type="EMBL" id="AFM43181.1"/>
    </source>
</evidence>
<evidence type="ECO:0000256" key="5">
    <source>
        <dbReference type="SAM" id="Phobius"/>
    </source>
</evidence>
<feature type="transmembrane region" description="Helical" evidence="5">
    <location>
        <begin position="319"/>
        <end position="340"/>
    </location>
</feature>
<keyword evidence="2 5" id="KW-0812">Transmembrane</keyword>
<dbReference type="EMBL" id="CP003639">
    <property type="protein sequence ID" value="AFM43181.1"/>
    <property type="molecule type" value="Genomic_DNA"/>
</dbReference>
<feature type="transmembrane region" description="Helical" evidence="5">
    <location>
        <begin position="132"/>
        <end position="148"/>
    </location>
</feature>
<evidence type="ECO:0000259" key="6">
    <source>
        <dbReference type="Pfam" id="PF01699"/>
    </source>
</evidence>
<evidence type="ECO:0000313" key="8">
    <source>
        <dbReference type="Proteomes" id="UP000002892"/>
    </source>
</evidence>
<feature type="transmembrane region" description="Helical" evidence="5">
    <location>
        <begin position="265"/>
        <end position="289"/>
    </location>
</feature>
<feature type="transmembrane region" description="Helical" evidence="5">
    <location>
        <begin position="85"/>
        <end position="112"/>
    </location>
</feature>
<dbReference type="PANTHER" id="PTHR10846:SF8">
    <property type="entry name" value="INNER MEMBRANE PROTEIN YRBG"/>
    <property type="match status" value="1"/>
</dbReference>
<dbReference type="GO" id="GO:0005886">
    <property type="term" value="C:plasma membrane"/>
    <property type="evidence" value="ECO:0007669"/>
    <property type="project" value="TreeGrafter"/>
</dbReference>
<dbReference type="STRING" id="646529.Desaci_4331"/>
<dbReference type="HOGENOM" id="CLU_072251_0_0_9"/>
<dbReference type="InterPro" id="IPR004481">
    <property type="entry name" value="K/Na/Ca-exchanger"/>
</dbReference>
<evidence type="ECO:0000256" key="3">
    <source>
        <dbReference type="ARBA" id="ARBA00022989"/>
    </source>
</evidence>
<protein>
    <submittedName>
        <fullName evidence="7">Ca2+/Na+ antiporter</fullName>
    </submittedName>
</protein>
<feature type="domain" description="Sodium/calcium exchanger membrane region" evidence="6">
    <location>
        <begin position="17"/>
        <end position="170"/>
    </location>
</feature>
<dbReference type="PANTHER" id="PTHR10846">
    <property type="entry name" value="SODIUM/POTASSIUM/CALCIUM EXCHANGER"/>
    <property type="match status" value="1"/>
</dbReference>
<sequence>MAGLSGTVKEEKRLRDVGMLILSLGIILIGAEAFTNSIEWLGKKLHLGAGAVGSLLAAVGTALPETIVPIIAFLGFGEGTEGADIGIGAILGAPFMLSTLAFFITGSAVLLFRRSNRPLKLEAEVVQRDLQFFLLVFTIAISASFLGKQQYKNIAAWLLISAYIIYVFLTLRSNRGVHKEEKLASLYVARNVDDPKISSIILQIFMALVAIVFGANGFVNAVQPLAVSLGIPVFVLSLVITPVATELPEKFNSVLWIFRGKDTLALGNLTGAMVFQSSVIPAIGIIMTSWKLDPLALWSALLSVGSAMIPLVSLRRKGAIHPTGLLMGGVFYLMFILTVLRY</sequence>
<dbReference type="GO" id="GO:0005262">
    <property type="term" value="F:calcium channel activity"/>
    <property type="evidence" value="ECO:0007669"/>
    <property type="project" value="TreeGrafter"/>
</dbReference>
<dbReference type="eggNOG" id="COG0530">
    <property type="taxonomic scope" value="Bacteria"/>
</dbReference>
<dbReference type="Pfam" id="PF01699">
    <property type="entry name" value="Na_Ca_ex"/>
    <property type="match status" value="2"/>
</dbReference>
<dbReference type="InterPro" id="IPR044880">
    <property type="entry name" value="NCX_ion-bd_dom_sf"/>
</dbReference>
<comment type="subcellular location">
    <subcellularLocation>
        <location evidence="1">Membrane</location>
        <topology evidence="1">Multi-pass membrane protein</topology>
    </subcellularLocation>
</comment>
<evidence type="ECO:0000256" key="1">
    <source>
        <dbReference type="ARBA" id="ARBA00004141"/>
    </source>
</evidence>
<feature type="transmembrane region" description="Helical" evidence="5">
    <location>
        <begin position="225"/>
        <end position="244"/>
    </location>
</feature>
<name>I4DBK7_DESAJ</name>